<dbReference type="PANTHER" id="PTHR31965">
    <property type="entry name" value="TRANSMEMBRANE PROTEIN 42"/>
    <property type="match status" value="1"/>
</dbReference>
<evidence type="ECO:0000313" key="4">
    <source>
        <dbReference type="Proteomes" id="UP000267251"/>
    </source>
</evidence>
<evidence type="ECO:0000313" key="3">
    <source>
        <dbReference type="EMBL" id="RKP13277.1"/>
    </source>
</evidence>
<keyword evidence="4" id="KW-1185">Reference proteome</keyword>
<reference evidence="4" key="1">
    <citation type="journal article" date="2018" name="Nat. Microbiol.">
        <title>Leveraging single-cell genomics to expand the fungal tree of life.</title>
        <authorList>
            <person name="Ahrendt S.R."/>
            <person name="Quandt C.A."/>
            <person name="Ciobanu D."/>
            <person name="Clum A."/>
            <person name="Salamov A."/>
            <person name="Andreopoulos B."/>
            <person name="Cheng J.F."/>
            <person name="Woyke T."/>
            <person name="Pelin A."/>
            <person name="Henrissat B."/>
            <person name="Reynolds N.K."/>
            <person name="Benny G.L."/>
            <person name="Smith M.E."/>
            <person name="James T.Y."/>
            <person name="Grigoriev I.V."/>
        </authorList>
    </citation>
    <scope>NUCLEOTIDE SEQUENCE [LARGE SCALE GENOMIC DNA]</scope>
</reference>
<dbReference type="AlphaFoldDB" id="A0A4P9Y321"/>
<accession>A0A4P9Y321</accession>
<keyword evidence="2" id="KW-1133">Transmembrane helix</keyword>
<name>A0A4P9Y321_9FUNG</name>
<dbReference type="OrthoDB" id="5854584at2759"/>
<feature type="transmembrane region" description="Helical" evidence="2">
    <location>
        <begin position="54"/>
        <end position="74"/>
    </location>
</feature>
<evidence type="ECO:0000256" key="2">
    <source>
        <dbReference type="SAM" id="Phobius"/>
    </source>
</evidence>
<dbReference type="Proteomes" id="UP000267251">
    <property type="component" value="Unassembled WGS sequence"/>
</dbReference>
<feature type="transmembrane region" description="Helical" evidence="2">
    <location>
        <begin position="105"/>
        <end position="126"/>
    </location>
</feature>
<gene>
    <name evidence="3" type="ORF">BJ684DRAFT_20214</name>
</gene>
<evidence type="ECO:0000256" key="1">
    <source>
        <dbReference type="SAM" id="MobiDB-lite"/>
    </source>
</evidence>
<dbReference type="InterPro" id="IPR039632">
    <property type="entry name" value="TMEM42"/>
</dbReference>
<sequence length="209" mass="22912">MTVATHSSTRPPRHQIPKPPFPDRAISYRHLRESYGPARARLLPPPYTMLRRDVAYAILAGTFAALGSLCGKLTTDKTADWLVFILQESVSDFTGYLPATGLVEMTVRVGFFALVFLTNAAMWACFTKSLSLSTSSTEVTVINKATNFIFTAVLGHLIFHEQLGARWWFGSSLVISGSVLCAAEGKGVAVDEEERLKKKNKKGKGAKTE</sequence>
<feature type="compositionally biased region" description="Polar residues" evidence="1">
    <location>
        <begin position="1"/>
        <end position="10"/>
    </location>
</feature>
<dbReference type="PANTHER" id="PTHR31965:SF1">
    <property type="entry name" value="TRANSMEMBRANE PROTEIN 42"/>
    <property type="match status" value="1"/>
</dbReference>
<organism evidence="3 4">
    <name type="scientific">Piptocephalis cylindrospora</name>
    <dbReference type="NCBI Taxonomy" id="1907219"/>
    <lineage>
        <taxon>Eukaryota</taxon>
        <taxon>Fungi</taxon>
        <taxon>Fungi incertae sedis</taxon>
        <taxon>Zoopagomycota</taxon>
        <taxon>Zoopagomycotina</taxon>
        <taxon>Zoopagomycetes</taxon>
        <taxon>Zoopagales</taxon>
        <taxon>Piptocephalidaceae</taxon>
        <taxon>Piptocephalis</taxon>
    </lineage>
</organism>
<keyword evidence="2" id="KW-0472">Membrane</keyword>
<dbReference type="InterPro" id="IPR037185">
    <property type="entry name" value="EmrE-like"/>
</dbReference>
<protein>
    <submittedName>
        <fullName evidence="3">Uncharacterized protein</fullName>
    </submittedName>
</protein>
<dbReference type="SUPFAM" id="SSF103481">
    <property type="entry name" value="Multidrug resistance efflux transporter EmrE"/>
    <property type="match status" value="1"/>
</dbReference>
<feature type="region of interest" description="Disordered" evidence="1">
    <location>
        <begin position="1"/>
        <end position="24"/>
    </location>
</feature>
<dbReference type="EMBL" id="KZ988061">
    <property type="protein sequence ID" value="RKP13277.1"/>
    <property type="molecule type" value="Genomic_DNA"/>
</dbReference>
<proteinExistence type="predicted"/>
<keyword evidence="2" id="KW-0812">Transmembrane</keyword>